<dbReference type="FunFam" id="1.10.287.950:FF:000001">
    <property type="entry name" value="Methyl-accepting chemotaxis sensory transducer"/>
    <property type="match status" value="1"/>
</dbReference>
<evidence type="ECO:0000256" key="7">
    <source>
        <dbReference type="ARBA" id="ARBA00023136"/>
    </source>
</evidence>
<dbReference type="EMBL" id="VSIJ01000037">
    <property type="protein sequence ID" value="TXX63846.1"/>
    <property type="molecule type" value="Genomic_DNA"/>
</dbReference>
<evidence type="ECO:0000313" key="16">
    <source>
        <dbReference type="Proteomes" id="UP000323819"/>
    </source>
</evidence>
<dbReference type="GO" id="GO:0007165">
    <property type="term" value="P:signal transduction"/>
    <property type="evidence" value="ECO:0007669"/>
    <property type="project" value="UniProtKB-KW"/>
</dbReference>
<keyword evidence="11" id="KW-0175">Coiled coil</keyword>
<reference evidence="15 16" key="1">
    <citation type="submission" date="2019-06" db="EMBL/GenBank/DDBJ databases">
        <title>Vibrio cholerae phylogeny based on whole-genome sequencing reveals genetic diversity and population strucutre.</title>
        <authorList>
            <person name="Zhiqiu Y."/>
            <person name="Bin L."/>
            <person name="Lingyan J."/>
        </authorList>
    </citation>
    <scope>NUCLEOTIDE SEQUENCE [LARGE SCALE GENOMIC DNA]</scope>
    <source>
        <strain evidence="15 16">N2814</strain>
    </source>
</reference>
<feature type="domain" description="HAMP" evidence="14">
    <location>
        <begin position="297"/>
        <end position="351"/>
    </location>
</feature>
<proteinExistence type="inferred from homology"/>
<dbReference type="InterPro" id="IPR029151">
    <property type="entry name" value="Sensor-like_sf"/>
</dbReference>
<keyword evidence="7 12" id="KW-0472">Membrane</keyword>
<dbReference type="PANTHER" id="PTHR32089:SF117">
    <property type="entry name" value="METHYL ACCEPTING SENSORY TRANSDUCER WITH CACHE_1 SMALL MOLECULE BINDING DOMAIN"/>
    <property type="match status" value="1"/>
</dbReference>
<accession>A0ABD7SGU0</accession>
<evidence type="ECO:0000256" key="11">
    <source>
        <dbReference type="SAM" id="Coils"/>
    </source>
</evidence>
<dbReference type="GO" id="GO:0005886">
    <property type="term" value="C:plasma membrane"/>
    <property type="evidence" value="ECO:0007669"/>
    <property type="project" value="UniProtKB-SubCell"/>
</dbReference>
<keyword evidence="8 10" id="KW-0807">Transducer</keyword>
<evidence type="ECO:0000259" key="14">
    <source>
        <dbReference type="PROSITE" id="PS50885"/>
    </source>
</evidence>
<dbReference type="SUPFAM" id="SSF58104">
    <property type="entry name" value="Methyl-accepting chemotaxis protein (MCP) signaling domain"/>
    <property type="match status" value="1"/>
</dbReference>
<evidence type="ECO:0000259" key="13">
    <source>
        <dbReference type="PROSITE" id="PS50111"/>
    </source>
</evidence>
<organism evidence="15 16">
    <name type="scientific">Vibrio cholerae</name>
    <dbReference type="NCBI Taxonomy" id="666"/>
    <lineage>
        <taxon>Bacteria</taxon>
        <taxon>Pseudomonadati</taxon>
        <taxon>Pseudomonadota</taxon>
        <taxon>Gammaproteobacteria</taxon>
        <taxon>Vibrionales</taxon>
        <taxon>Vibrionaceae</taxon>
        <taxon>Vibrio</taxon>
    </lineage>
</organism>
<keyword evidence="4" id="KW-0145">Chemotaxis</keyword>
<dbReference type="RefSeq" id="WP_114741820.1">
    <property type="nucleotide sequence ID" value="NZ_CP142015.1"/>
</dbReference>
<comment type="subcellular location">
    <subcellularLocation>
        <location evidence="1">Cell inner membrane</location>
    </subcellularLocation>
    <subcellularLocation>
        <location evidence="2">Cell membrane</location>
        <topology evidence="2">Multi-pass membrane protein</topology>
    </subcellularLocation>
</comment>
<evidence type="ECO:0000256" key="5">
    <source>
        <dbReference type="ARBA" id="ARBA00022692"/>
    </source>
</evidence>
<dbReference type="AlphaFoldDB" id="A0ABD7SGU0"/>
<feature type="domain" description="Methyl-accepting transducer" evidence="13">
    <location>
        <begin position="356"/>
        <end position="592"/>
    </location>
</feature>
<dbReference type="CDD" id="cd12912">
    <property type="entry name" value="PDC2_MCP_like"/>
    <property type="match status" value="1"/>
</dbReference>
<dbReference type="CDD" id="cd11386">
    <property type="entry name" value="MCP_signal"/>
    <property type="match status" value="1"/>
</dbReference>
<sequence length="628" mass="69853">MRFGFLSKVIIISSIILMLTVIFIAFEAYYTAKKELEFSIDNGLNEISIGAEKFISDKINNDINTAKMIVEIVESDTKDLERIKELINKNEIRSSFISVGMGIESNGEIIENDPEWIPDEKYDPRSRDWYKNARAKGAAYLTEPYLDYSGKNMLISIGIPLYDDVNNIFWGAMYFDLNVLKISEYIKSVSLFDSGYMFLINKNGDVIIHPDMDFIGRNVKGIHPGLDISKESKYIDYNDEKTEWVYVNQISGQDWFLVSVIDENNVMKSISTLKTELFIYACFGLIIGVISLSFFSKRLMKPLRNLDAAIKDIAFGDGDLTRKLDTNVEVEFSSLANNFNHFTENLSGQISKLKEISTIVMSGTRQTSSSSQIAFQVANEQLGELEQLATAMNEMAAAAIEVSNNAQVAADATMEADQATQDSSNVVNETTKVIEELSEKIGDTVNHVKALEAATNNIEKVLELINSIADQTNLLALNAAIEAARAGESGRGFAVVADEVRTLAKKTQDSITQISSMIEQLQQGTNSVSYAMQESREKTNNVVDMANQVNSNLSMISSLISQISDMNIQIASAANEQSVVAGEINRNTVKIKDQSINLSDAANKSNNEMLIQIENVNEQYILLNRFKV</sequence>
<name>A0ABD7SGU0_VIBCL</name>
<evidence type="ECO:0000256" key="6">
    <source>
        <dbReference type="ARBA" id="ARBA00022989"/>
    </source>
</evidence>
<dbReference type="SUPFAM" id="SSF103190">
    <property type="entry name" value="Sensory domain-like"/>
    <property type="match status" value="1"/>
</dbReference>
<dbReference type="Pfam" id="PF02743">
    <property type="entry name" value="dCache_1"/>
    <property type="match status" value="1"/>
</dbReference>
<feature type="transmembrane region" description="Helical" evidence="12">
    <location>
        <begin position="277"/>
        <end position="295"/>
    </location>
</feature>
<keyword evidence="3" id="KW-1003">Cell membrane</keyword>
<keyword evidence="5 12" id="KW-0812">Transmembrane</keyword>
<dbReference type="Proteomes" id="UP000323819">
    <property type="component" value="Unassembled WGS sequence"/>
</dbReference>
<dbReference type="Gene3D" id="3.30.450.20">
    <property type="entry name" value="PAS domain"/>
    <property type="match status" value="2"/>
</dbReference>
<dbReference type="SMART" id="SM00283">
    <property type="entry name" value="MA"/>
    <property type="match status" value="1"/>
</dbReference>
<feature type="transmembrane region" description="Helical" evidence="12">
    <location>
        <begin position="9"/>
        <end position="30"/>
    </location>
</feature>
<dbReference type="InterPro" id="IPR033479">
    <property type="entry name" value="dCache_1"/>
</dbReference>
<dbReference type="InterPro" id="IPR004089">
    <property type="entry name" value="MCPsignal_dom"/>
</dbReference>
<dbReference type="PANTHER" id="PTHR32089">
    <property type="entry name" value="METHYL-ACCEPTING CHEMOTAXIS PROTEIN MCPB"/>
    <property type="match status" value="1"/>
</dbReference>
<protein>
    <submittedName>
        <fullName evidence="15">Methyl-accepting chemotaxis protein</fullName>
    </submittedName>
</protein>
<keyword evidence="6 12" id="KW-1133">Transmembrane helix</keyword>
<gene>
    <name evidence="15" type="ORF">FXF03_19405</name>
</gene>
<evidence type="ECO:0000256" key="12">
    <source>
        <dbReference type="SAM" id="Phobius"/>
    </source>
</evidence>
<comment type="similarity">
    <text evidence="9">Belongs to the methyl-accepting chemotaxis (MCP) protein family.</text>
</comment>
<dbReference type="Pfam" id="PF00015">
    <property type="entry name" value="MCPsignal"/>
    <property type="match status" value="1"/>
</dbReference>
<feature type="coiled-coil region" evidence="11">
    <location>
        <begin position="434"/>
        <end position="471"/>
    </location>
</feature>
<evidence type="ECO:0000256" key="2">
    <source>
        <dbReference type="ARBA" id="ARBA00004651"/>
    </source>
</evidence>
<dbReference type="InterPro" id="IPR003660">
    <property type="entry name" value="HAMP_dom"/>
</dbReference>
<dbReference type="CDD" id="cd06225">
    <property type="entry name" value="HAMP"/>
    <property type="match status" value="1"/>
</dbReference>
<dbReference type="GO" id="GO:0006935">
    <property type="term" value="P:chemotaxis"/>
    <property type="evidence" value="ECO:0007669"/>
    <property type="project" value="UniProtKB-KW"/>
</dbReference>
<dbReference type="Pfam" id="PF00672">
    <property type="entry name" value="HAMP"/>
    <property type="match status" value="1"/>
</dbReference>
<dbReference type="PROSITE" id="PS50111">
    <property type="entry name" value="CHEMOTAXIS_TRANSDUC_2"/>
    <property type="match status" value="1"/>
</dbReference>
<evidence type="ECO:0000256" key="10">
    <source>
        <dbReference type="PROSITE-ProRule" id="PRU00284"/>
    </source>
</evidence>
<evidence type="ECO:0000256" key="8">
    <source>
        <dbReference type="ARBA" id="ARBA00023224"/>
    </source>
</evidence>
<dbReference type="SMART" id="SM00304">
    <property type="entry name" value="HAMP"/>
    <property type="match status" value="1"/>
</dbReference>
<evidence type="ECO:0000256" key="1">
    <source>
        <dbReference type="ARBA" id="ARBA00004533"/>
    </source>
</evidence>
<dbReference type="CDD" id="cd12913">
    <property type="entry name" value="PDC1_MCP_like"/>
    <property type="match status" value="1"/>
</dbReference>
<evidence type="ECO:0000256" key="9">
    <source>
        <dbReference type="ARBA" id="ARBA00029447"/>
    </source>
</evidence>
<comment type="caution">
    <text evidence="15">The sequence shown here is derived from an EMBL/GenBank/DDBJ whole genome shotgun (WGS) entry which is preliminary data.</text>
</comment>
<evidence type="ECO:0000256" key="4">
    <source>
        <dbReference type="ARBA" id="ARBA00022500"/>
    </source>
</evidence>
<evidence type="ECO:0000256" key="3">
    <source>
        <dbReference type="ARBA" id="ARBA00022475"/>
    </source>
</evidence>
<evidence type="ECO:0000313" key="15">
    <source>
        <dbReference type="EMBL" id="TXX63846.1"/>
    </source>
</evidence>
<dbReference type="Gene3D" id="1.10.287.950">
    <property type="entry name" value="Methyl-accepting chemotaxis protein"/>
    <property type="match status" value="1"/>
</dbReference>
<dbReference type="PROSITE" id="PS50885">
    <property type="entry name" value="HAMP"/>
    <property type="match status" value="1"/>
</dbReference>